<dbReference type="STRING" id="53326.A0A016W9C4"/>
<organism evidence="2 3">
    <name type="scientific">Ancylostoma ceylanicum</name>
    <dbReference type="NCBI Taxonomy" id="53326"/>
    <lineage>
        <taxon>Eukaryota</taxon>
        <taxon>Metazoa</taxon>
        <taxon>Ecdysozoa</taxon>
        <taxon>Nematoda</taxon>
        <taxon>Chromadorea</taxon>
        <taxon>Rhabditida</taxon>
        <taxon>Rhabditina</taxon>
        <taxon>Rhabditomorpha</taxon>
        <taxon>Strongyloidea</taxon>
        <taxon>Ancylostomatidae</taxon>
        <taxon>Ancylostomatinae</taxon>
        <taxon>Ancylostoma</taxon>
    </lineage>
</organism>
<dbReference type="SMART" id="SM00198">
    <property type="entry name" value="SCP"/>
    <property type="match status" value="1"/>
</dbReference>
<dbReference type="SUPFAM" id="SSF55797">
    <property type="entry name" value="PR-1-like"/>
    <property type="match status" value="1"/>
</dbReference>
<dbReference type="InterPro" id="IPR014044">
    <property type="entry name" value="CAP_dom"/>
</dbReference>
<evidence type="ECO:0000259" key="1">
    <source>
        <dbReference type="SMART" id="SM00198"/>
    </source>
</evidence>
<dbReference type="Gene3D" id="3.40.33.10">
    <property type="entry name" value="CAP"/>
    <property type="match status" value="1"/>
</dbReference>
<dbReference type="EMBL" id="JARK01000621">
    <property type="protein sequence ID" value="EYC35578.1"/>
    <property type="molecule type" value="Genomic_DNA"/>
</dbReference>
<proteinExistence type="predicted"/>
<sequence>MKGIHDFLHVPTRLTSKVCPTCDPAEDYIRESALYQHNYYRRLLATGWAEDNKITYAKPAKAMFELTYEKSLEEAANKYITNNNGNCPEKAENADLTGENFYVDKNFQLTNEEVIQKAMQQWWSPLKMKGFGDNLQYDNIQDNDVKALANVVYDQTTKMGCAARTCKPQGIIVVDCRYDPKILPGDAVYEDGKRPCNPCPNGKTCSKLGGLCS</sequence>
<evidence type="ECO:0000313" key="2">
    <source>
        <dbReference type="EMBL" id="EYC35578.1"/>
    </source>
</evidence>
<evidence type="ECO:0000313" key="3">
    <source>
        <dbReference type="Proteomes" id="UP000024635"/>
    </source>
</evidence>
<dbReference type="AlphaFoldDB" id="A0A016W9C4"/>
<name>A0A016W9C4_9BILA</name>
<dbReference type="Proteomes" id="UP000024635">
    <property type="component" value="Unassembled WGS sequence"/>
</dbReference>
<dbReference type="CDD" id="cd05380">
    <property type="entry name" value="CAP_euk"/>
    <property type="match status" value="1"/>
</dbReference>
<reference evidence="3" key="1">
    <citation type="journal article" date="2015" name="Nat. Genet.">
        <title>The genome and transcriptome of the zoonotic hookworm Ancylostoma ceylanicum identify infection-specific gene families.</title>
        <authorList>
            <person name="Schwarz E.M."/>
            <person name="Hu Y."/>
            <person name="Antoshechkin I."/>
            <person name="Miller M.M."/>
            <person name="Sternberg P.W."/>
            <person name="Aroian R.V."/>
        </authorList>
    </citation>
    <scope>NUCLEOTIDE SEQUENCE</scope>
    <source>
        <strain evidence="3">HY135</strain>
    </source>
</reference>
<dbReference type="InterPro" id="IPR035940">
    <property type="entry name" value="CAP_sf"/>
</dbReference>
<comment type="caution">
    <text evidence="2">The sequence shown here is derived from an EMBL/GenBank/DDBJ whole genome shotgun (WGS) entry which is preliminary data.</text>
</comment>
<protein>
    <recommendedName>
        <fullName evidence="1">SCP domain-containing protein</fullName>
    </recommendedName>
</protein>
<keyword evidence="3" id="KW-1185">Reference proteome</keyword>
<accession>A0A016W9C4</accession>
<gene>
    <name evidence="2" type="primary">Acey_s1021.g3415</name>
    <name evidence="2" type="synonym">ASP-s1021.g3415</name>
    <name evidence="2" type="ORF">Y032_1021g3415</name>
</gene>
<dbReference type="Pfam" id="PF00188">
    <property type="entry name" value="CAP"/>
    <property type="match status" value="1"/>
</dbReference>
<feature type="domain" description="SCP" evidence="1">
    <location>
        <begin position="28"/>
        <end position="185"/>
    </location>
</feature>
<dbReference type="OrthoDB" id="5823039at2759"/>